<name>A0A1C3HH34_SERMA</name>
<reference evidence="1" key="1">
    <citation type="submission" date="2016-05" db="EMBL/GenBank/DDBJ databases">
        <authorList>
            <person name="Cock P.J.A."/>
            <person name="Cock P.J.A."/>
        </authorList>
    </citation>
    <scope>NUCLEOTIDE SEQUENCE</scope>
    <source>
        <strain evidence="1">PWN146_assembly</strain>
    </source>
</reference>
<dbReference type="RefSeq" id="WP_060418550.1">
    <property type="nucleotide sequence ID" value="NZ_FCIG01000006.1"/>
</dbReference>
<gene>
    <name evidence="1" type="ORF">PWN146_03043</name>
</gene>
<dbReference type="AlphaFoldDB" id="A0A1C3HH34"/>
<dbReference type="Pfam" id="PF04985">
    <property type="entry name" value="Phage_tube"/>
    <property type="match status" value="1"/>
</dbReference>
<dbReference type="EMBL" id="LT575490">
    <property type="protein sequence ID" value="SAY44335.1"/>
    <property type="molecule type" value="Genomic_DNA"/>
</dbReference>
<sequence>MSAKNTLRAWTIFAGGFRVAGAHEFTPPELSIVTTQLRTGAQDAPTPLDDGMEALTCSIKFWGIDTDVLSRFGFISGQRPRFMAYQGYLSNGRAIGTIEEIEGFVSKITPDARGNENMGETAITVEIAMSYYKQSRDGIELFEIDTERFIRRVNGVDQLGGLRSKIRI</sequence>
<dbReference type="InterPro" id="IPR006498">
    <property type="entry name" value="Tail_tube"/>
</dbReference>
<organism evidence="1">
    <name type="scientific">Serratia marcescens</name>
    <dbReference type="NCBI Taxonomy" id="615"/>
    <lineage>
        <taxon>Bacteria</taxon>
        <taxon>Pseudomonadati</taxon>
        <taxon>Pseudomonadota</taxon>
        <taxon>Gammaproteobacteria</taxon>
        <taxon>Enterobacterales</taxon>
        <taxon>Yersiniaceae</taxon>
        <taxon>Serratia</taxon>
    </lineage>
</organism>
<evidence type="ECO:0000313" key="1">
    <source>
        <dbReference type="EMBL" id="SAY44335.1"/>
    </source>
</evidence>
<proteinExistence type="predicted"/>
<accession>A0A1C3HH34</accession>
<protein>
    <submittedName>
        <fullName evidence="1">Phage tail tube protein FII</fullName>
    </submittedName>
</protein>